<feature type="repeat" description="TPR" evidence="1">
    <location>
        <begin position="355"/>
        <end position="388"/>
    </location>
</feature>
<organism evidence="4 5">
    <name type="scientific">Xaviernesmea oryzae</name>
    <dbReference type="NCBI Taxonomy" id="464029"/>
    <lineage>
        <taxon>Bacteria</taxon>
        <taxon>Pseudomonadati</taxon>
        <taxon>Pseudomonadota</taxon>
        <taxon>Alphaproteobacteria</taxon>
        <taxon>Hyphomicrobiales</taxon>
        <taxon>Rhizobiaceae</taxon>
        <taxon>Rhizobium/Agrobacterium group</taxon>
        <taxon>Xaviernesmea</taxon>
    </lineage>
</organism>
<evidence type="ECO:0000256" key="1">
    <source>
        <dbReference type="PROSITE-ProRule" id="PRU00339"/>
    </source>
</evidence>
<dbReference type="AlphaFoldDB" id="A0A1Q9ATK7"/>
<gene>
    <name evidence="4" type="ORF">BJF93_18035</name>
</gene>
<keyword evidence="5" id="KW-1185">Reference proteome</keyword>
<evidence type="ECO:0000256" key="2">
    <source>
        <dbReference type="SAM" id="MobiDB-lite"/>
    </source>
</evidence>
<sequence length="612" mass="67178">MRQNHLLRLMAGAAILALATVTGAPASYADQKAEVKRNEAFDVNSVNSFSGAFLAARTADVDQDLDNATKLYRTALEFEPDNREVKQRLMITLLMNGNLTDGVALAEQLKSDGAVERITTIARGVEAIRKKEYRNAQKILQYKGPNDLDRLMNGLLVAWAKAGQGRPKEAIAAINAMDGPDWFAIFKNYHAGAIALAAGDKATARTRLNEAVTDRTGGGAAPDTFLRAVMALARLEAQDGNKQKALDAVAVGENFLNNYAPLSALRTSIEEGKPQEQQVRDATQGAASVLFSIGAALNREGAEDVVSLYLQTARALDPDSADILVMLGSIAENLKQPDRAISFYKMVPDNSPMRRLSEMQLGLSLASIGQVDEAKKHLRALIDLDPKDMRSYMAYGSVLSEAKDYKEMGEVYDRAVEALGATPHKSDWSIFFQRGIAYERQKIWDKAEPSFKKALELNPDQPQVLNYLGYSWVDMNINLDQGLDMIRKAVELKPDDGYIVDSLGWAYYRLNRFDEAVTELERAAELMAGDPTINDHLGDVYWRVGRRLEAVFQWNQALALKPEEAEIPKIKDKIANGLPPLPEKVPAAANANPATPPAPVPDLPPATPEKKS</sequence>
<evidence type="ECO:0000256" key="3">
    <source>
        <dbReference type="SAM" id="SignalP"/>
    </source>
</evidence>
<feature type="chain" id="PRO_5010217951" description="Tetratricopeptide repeat protein" evidence="3">
    <location>
        <begin position="30"/>
        <end position="612"/>
    </location>
</feature>
<dbReference type="EMBL" id="MKIP01000057">
    <property type="protein sequence ID" value="OLP58719.1"/>
    <property type="molecule type" value="Genomic_DNA"/>
</dbReference>
<dbReference type="Proteomes" id="UP000186364">
    <property type="component" value="Unassembled WGS sequence"/>
</dbReference>
<dbReference type="Gene3D" id="1.25.40.10">
    <property type="entry name" value="Tetratricopeptide repeat domain"/>
    <property type="match status" value="2"/>
</dbReference>
<dbReference type="PANTHER" id="PTHR12558">
    <property type="entry name" value="CELL DIVISION CYCLE 16,23,27"/>
    <property type="match status" value="1"/>
</dbReference>
<feature type="compositionally biased region" description="Pro residues" evidence="2">
    <location>
        <begin position="594"/>
        <end position="612"/>
    </location>
</feature>
<protein>
    <recommendedName>
        <fullName evidence="6">Tetratricopeptide repeat protein</fullName>
    </recommendedName>
</protein>
<dbReference type="Pfam" id="PF00515">
    <property type="entry name" value="TPR_1"/>
    <property type="match status" value="1"/>
</dbReference>
<feature type="signal peptide" evidence="3">
    <location>
        <begin position="1"/>
        <end position="29"/>
    </location>
</feature>
<dbReference type="SMART" id="SM00028">
    <property type="entry name" value="TPR"/>
    <property type="match status" value="8"/>
</dbReference>
<dbReference type="SUPFAM" id="SSF48452">
    <property type="entry name" value="TPR-like"/>
    <property type="match status" value="2"/>
</dbReference>
<dbReference type="PROSITE" id="PS50005">
    <property type="entry name" value="TPR"/>
    <property type="match status" value="3"/>
</dbReference>
<dbReference type="Pfam" id="PF13432">
    <property type="entry name" value="TPR_16"/>
    <property type="match status" value="3"/>
</dbReference>
<dbReference type="RefSeq" id="WP_075629143.1">
    <property type="nucleotide sequence ID" value="NZ_FOAM01000003.1"/>
</dbReference>
<dbReference type="OrthoDB" id="9766710at2"/>
<dbReference type="PANTHER" id="PTHR12558:SF13">
    <property type="entry name" value="CELL DIVISION CYCLE PROTEIN 27 HOMOLOG"/>
    <property type="match status" value="1"/>
</dbReference>
<feature type="region of interest" description="Disordered" evidence="2">
    <location>
        <begin position="578"/>
        <end position="612"/>
    </location>
</feature>
<reference evidence="4 5" key="1">
    <citation type="submission" date="2016-09" db="EMBL/GenBank/DDBJ databases">
        <title>Rhizobium sp. nov., a novel species isolated from the rice rhizosphere.</title>
        <authorList>
            <person name="Zhao J."/>
            <person name="Zhang X."/>
        </authorList>
    </citation>
    <scope>NUCLEOTIDE SEQUENCE [LARGE SCALE GENOMIC DNA]</scope>
    <source>
        <strain evidence="4 5">1.7048</strain>
    </source>
</reference>
<evidence type="ECO:0000313" key="5">
    <source>
        <dbReference type="Proteomes" id="UP000186364"/>
    </source>
</evidence>
<dbReference type="InterPro" id="IPR011990">
    <property type="entry name" value="TPR-like_helical_dom_sf"/>
</dbReference>
<keyword evidence="1" id="KW-0802">TPR repeat</keyword>
<feature type="repeat" description="TPR" evidence="1">
    <location>
        <begin position="428"/>
        <end position="461"/>
    </location>
</feature>
<name>A0A1Q9ATK7_9HYPH</name>
<accession>A0A1Q9ATK7</accession>
<evidence type="ECO:0000313" key="4">
    <source>
        <dbReference type="EMBL" id="OLP58719.1"/>
    </source>
</evidence>
<evidence type="ECO:0008006" key="6">
    <source>
        <dbReference type="Google" id="ProtNLM"/>
    </source>
</evidence>
<dbReference type="InterPro" id="IPR019734">
    <property type="entry name" value="TPR_rpt"/>
</dbReference>
<feature type="repeat" description="TPR" evidence="1">
    <location>
        <begin position="531"/>
        <end position="564"/>
    </location>
</feature>
<comment type="caution">
    <text evidence="4">The sequence shown here is derived from an EMBL/GenBank/DDBJ whole genome shotgun (WGS) entry which is preliminary data.</text>
</comment>
<keyword evidence="3" id="KW-0732">Signal</keyword>
<proteinExistence type="predicted"/>